<name>A0ABQ9EDR4_TEGGR</name>
<proteinExistence type="predicted"/>
<comment type="caution">
    <text evidence="1">The sequence shown here is derived from an EMBL/GenBank/DDBJ whole genome shotgun (WGS) entry which is preliminary data.</text>
</comment>
<organism evidence="1 2">
    <name type="scientific">Tegillarca granosa</name>
    <name type="common">Malaysian cockle</name>
    <name type="synonym">Anadara granosa</name>
    <dbReference type="NCBI Taxonomy" id="220873"/>
    <lineage>
        <taxon>Eukaryota</taxon>
        <taxon>Metazoa</taxon>
        <taxon>Spiralia</taxon>
        <taxon>Lophotrochozoa</taxon>
        <taxon>Mollusca</taxon>
        <taxon>Bivalvia</taxon>
        <taxon>Autobranchia</taxon>
        <taxon>Pteriomorphia</taxon>
        <taxon>Arcoida</taxon>
        <taxon>Arcoidea</taxon>
        <taxon>Arcidae</taxon>
        <taxon>Tegillarca</taxon>
    </lineage>
</organism>
<dbReference type="EMBL" id="JARBDR010000917">
    <property type="protein sequence ID" value="KAJ8302744.1"/>
    <property type="molecule type" value="Genomic_DNA"/>
</dbReference>
<gene>
    <name evidence="1" type="ORF">KUTeg_019140</name>
</gene>
<dbReference type="Proteomes" id="UP001217089">
    <property type="component" value="Unassembled WGS sequence"/>
</dbReference>
<keyword evidence="2" id="KW-1185">Reference proteome</keyword>
<accession>A0ABQ9EDR4</accession>
<dbReference type="InterPro" id="IPR052957">
    <property type="entry name" value="Auxin_embryo_med"/>
</dbReference>
<sequence length="751" mass="87345">MDQLHMTSKWLACVYRSMDEFRDNQDLFDKLKSMKIIPLATCEYVSATESTIFFPLMSEDSSEKRPAYSFKGRDTPDNEVNSQVQKLLLKMGIKQLSPYDVINHHIIPILKSETWQTKKNFIYFKKDDKTRETLVSYVVYLKEQSEVQNVSINMDELRGFVRLVTNKGLKNPKDCAIHFTQLYGNEVDLPGILPATDILVKNGQKQMQKYDILTVFFPEIGLLKLWLCMYKDTPWAPLAEMWGTISEGSYIQDQSCSELHDLITQNKYPATYQEQMALLFQLLDKEWDEKYSRFQMCRLCDRDGRTVRDVDSSFCIYLRTLSWLPARQTEVVRESNGAVSWTETLTLMQPSCLYRNSPEVQAYLSHTVPYLEALISQSSTFCNFLGVKNSVSIDEIKKNLIKWSLREKPDIPTIFCALPSHIESVYKYLYENLPPKQLQELLHDNPIIFVPIPTNGVSYNPINAGHFSKVPNVIAGKMLSRNEVWWEDNTDLFSKYKNLLDEYHANIGKKHTLTNLYKQEFLKRMFLDGGRVSPEPSMAEYGELLVLMGSDLQLSERSVLVDALRLYAKIGQKLSQHEGADEQTSRMIMETNKKELLSLIKKKKIIVTKLQKWVGIDDHPMIPDNKEFEKIFEKKDGVHFIELEVVARARERKAKSKVLTRESEVNMEDVHKFLDLCNVKNLSECVTAQEITEMFSLVPKIQHYMHQVVPLIQRYLYTQHPEVYQEHIDINTKGLLQNVKFVQIILFQWNS</sequence>
<dbReference type="PANTHER" id="PTHR32387">
    <property type="entry name" value="WU:FJ29H11"/>
    <property type="match status" value="1"/>
</dbReference>
<dbReference type="PANTHER" id="PTHR32387:SF0">
    <property type="entry name" value="PROTEIN NO VEIN"/>
    <property type="match status" value="1"/>
</dbReference>
<protein>
    <submittedName>
        <fullName evidence="1">Uncharacterized protein</fullName>
    </submittedName>
</protein>
<evidence type="ECO:0000313" key="1">
    <source>
        <dbReference type="EMBL" id="KAJ8302744.1"/>
    </source>
</evidence>
<reference evidence="1 2" key="1">
    <citation type="submission" date="2022-12" db="EMBL/GenBank/DDBJ databases">
        <title>Chromosome-level genome of Tegillarca granosa.</title>
        <authorList>
            <person name="Kim J."/>
        </authorList>
    </citation>
    <scope>NUCLEOTIDE SEQUENCE [LARGE SCALE GENOMIC DNA]</scope>
    <source>
        <strain evidence="1">Teg-2019</strain>
        <tissue evidence="1">Adductor muscle</tissue>
    </source>
</reference>
<evidence type="ECO:0000313" key="2">
    <source>
        <dbReference type="Proteomes" id="UP001217089"/>
    </source>
</evidence>